<keyword evidence="3" id="KW-0238">DNA-binding</keyword>
<organism evidence="8 9">
    <name type="scientific">Dunaliella salina</name>
    <name type="common">Green alga</name>
    <name type="synonym">Protococcus salinus</name>
    <dbReference type="NCBI Taxonomy" id="3046"/>
    <lineage>
        <taxon>Eukaryota</taxon>
        <taxon>Viridiplantae</taxon>
        <taxon>Chlorophyta</taxon>
        <taxon>core chlorophytes</taxon>
        <taxon>Chlorophyceae</taxon>
        <taxon>CS clade</taxon>
        <taxon>Chlamydomonadales</taxon>
        <taxon>Dunaliellaceae</taxon>
        <taxon>Dunaliella</taxon>
    </lineage>
</organism>
<evidence type="ECO:0000313" key="9">
    <source>
        <dbReference type="Proteomes" id="UP000815325"/>
    </source>
</evidence>
<dbReference type="Proteomes" id="UP000815325">
    <property type="component" value="Unassembled WGS sequence"/>
</dbReference>
<protein>
    <recommendedName>
        <fullName evidence="7">AP2/ERF domain-containing protein</fullName>
    </recommendedName>
</protein>
<keyword evidence="2" id="KW-0805">Transcription regulation</keyword>
<evidence type="ECO:0000256" key="4">
    <source>
        <dbReference type="ARBA" id="ARBA00023163"/>
    </source>
</evidence>
<proteinExistence type="predicted"/>
<gene>
    <name evidence="8" type="ORF">DUNSADRAFT_16578</name>
</gene>
<dbReference type="InterPro" id="IPR001471">
    <property type="entry name" value="AP2/ERF_dom"/>
</dbReference>
<evidence type="ECO:0000256" key="3">
    <source>
        <dbReference type="ARBA" id="ARBA00023125"/>
    </source>
</evidence>
<reference evidence="8" key="1">
    <citation type="submission" date="2017-08" db="EMBL/GenBank/DDBJ databases">
        <authorList>
            <person name="Polle J.E."/>
            <person name="Barry K."/>
            <person name="Cushman J."/>
            <person name="Schmutz J."/>
            <person name="Tran D."/>
            <person name="Hathwaick L.T."/>
            <person name="Yim W.C."/>
            <person name="Jenkins J."/>
            <person name="Mckie-Krisberg Z.M."/>
            <person name="Prochnik S."/>
            <person name="Lindquist E."/>
            <person name="Dockter R.B."/>
            <person name="Adam C."/>
            <person name="Molina H."/>
            <person name="Bunkerborg J."/>
            <person name="Jin E."/>
            <person name="Buchheim M."/>
            <person name="Magnuson J."/>
        </authorList>
    </citation>
    <scope>NUCLEOTIDE SEQUENCE</scope>
    <source>
        <strain evidence="8">CCAP 19/18</strain>
    </source>
</reference>
<dbReference type="SMART" id="SM00380">
    <property type="entry name" value="AP2"/>
    <property type="match status" value="1"/>
</dbReference>
<feature type="domain" description="AP2/ERF" evidence="7">
    <location>
        <begin position="185"/>
        <end position="247"/>
    </location>
</feature>
<accession>A0ABQ7H0W2</accession>
<keyword evidence="9" id="KW-1185">Reference proteome</keyword>
<comment type="caution">
    <text evidence="8">The sequence shown here is derived from an EMBL/GenBank/DDBJ whole genome shotgun (WGS) entry which is preliminary data.</text>
</comment>
<keyword evidence="5" id="KW-0539">Nucleus</keyword>
<dbReference type="InterPro" id="IPR036955">
    <property type="entry name" value="AP2/ERF_dom_sf"/>
</dbReference>
<evidence type="ECO:0000256" key="1">
    <source>
        <dbReference type="ARBA" id="ARBA00004123"/>
    </source>
</evidence>
<feature type="compositionally biased region" description="Low complexity" evidence="6">
    <location>
        <begin position="130"/>
        <end position="161"/>
    </location>
</feature>
<dbReference type="InterPro" id="IPR016177">
    <property type="entry name" value="DNA-bd_dom_sf"/>
</dbReference>
<sequence length="268" mass="30654">MPSPLEFHKEKLRQLALSIQPSICRHKDADLILLQHFGITVHDWQDILNPRRLVSRQTPQLPPPAFPTTNSILWPQPMPLAHPQALRQPEMCLLPPHTAMIAPHLQQQPLHHPQPPTHPQLQAAPPPPQQQQQQQRQQKRGQQQQQAQQQQTQQTHQQAPQQPVPKLNRAVKGKSNGAGRTYTSKFRGVHQTFPTKRWEAQFRRNGKPTSLGCFDREDQAAEAYDKMMLWCELHNTAGVKGGITNYDASKYEEIIPWLRTIAQVSAQP</sequence>
<evidence type="ECO:0000256" key="2">
    <source>
        <dbReference type="ARBA" id="ARBA00023015"/>
    </source>
</evidence>
<dbReference type="Gene3D" id="3.30.730.10">
    <property type="entry name" value="AP2/ERF domain"/>
    <property type="match status" value="1"/>
</dbReference>
<evidence type="ECO:0000256" key="5">
    <source>
        <dbReference type="ARBA" id="ARBA00023242"/>
    </source>
</evidence>
<feature type="compositionally biased region" description="Pro residues" evidence="6">
    <location>
        <begin position="112"/>
        <end position="129"/>
    </location>
</feature>
<evidence type="ECO:0000259" key="7">
    <source>
        <dbReference type="PROSITE" id="PS51032"/>
    </source>
</evidence>
<feature type="region of interest" description="Disordered" evidence="6">
    <location>
        <begin position="108"/>
        <end position="190"/>
    </location>
</feature>
<name>A0ABQ7H0W2_DUNSA</name>
<keyword evidence="4" id="KW-0804">Transcription</keyword>
<evidence type="ECO:0000256" key="6">
    <source>
        <dbReference type="SAM" id="MobiDB-lite"/>
    </source>
</evidence>
<comment type="subcellular location">
    <subcellularLocation>
        <location evidence="1">Nucleus</location>
    </subcellularLocation>
</comment>
<dbReference type="SUPFAM" id="SSF54171">
    <property type="entry name" value="DNA-binding domain"/>
    <property type="match status" value="1"/>
</dbReference>
<evidence type="ECO:0000313" key="8">
    <source>
        <dbReference type="EMBL" id="KAF5840487.1"/>
    </source>
</evidence>
<dbReference type="PROSITE" id="PS51032">
    <property type="entry name" value="AP2_ERF"/>
    <property type="match status" value="1"/>
</dbReference>
<dbReference type="EMBL" id="MU069512">
    <property type="protein sequence ID" value="KAF5840487.1"/>
    <property type="molecule type" value="Genomic_DNA"/>
</dbReference>